<dbReference type="InterPro" id="IPR025660">
    <property type="entry name" value="Pept_his_AS"/>
</dbReference>
<gene>
    <name evidence="5" type="ORF">C3747_92g144</name>
</gene>
<reference evidence="5 6" key="1">
    <citation type="journal article" date="2018" name="Microb. Genom.">
        <title>Expanding an expanded genome: long-read sequencing of Trypanosoma cruzi.</title>
        <authorList>
            <person name="Berna L."/>
            <person name="Rodriguez M."/>
            <person name="Chiribao M.L."/>
            <person name="Parodi-Talice A."/>
            <person name="Pita S."/>
            <person name="Rijo G."/>
            <person name="Alvarez-Valin F."/>
            <person name="Robello C."/>
        </authorList>
    </citation>
    <scope>NUCLEOTIDE SEQUENCE [LARGE SCALE GENOMIC DNA]</scope>
    <source>
        <strain evidence="5 6">TCC</strain>
    </source>
</reference>
<evidence type="ECO:0000256" key="3">
    <source>
        <dbReference type="SAM" id="SignalP"/>
    </source>
</evidence>
<keyword evidence="3" id="KW-0732">Signal</keyword>
<dbReference type="VEuPathDB" id="TriTrypDB:TcCLB.511827.100"/>
<dbReference type="AlphaFoldDB" id="A0A2V2WHW3"/>
<dbReference type="VEuPathDB" id="TriTrypDB:TCSYLVIO_001905"/>
<proteinExistence type="inferred from homology"/>
<dbReference type="VEuPathDB" id="TriTrypDB:C3747_92g144"/>
<dbReference type="Proteomes" id="UP000246078">
    <property type="component" value="Unassembled WGS sequence"/>
</dbReference>
<feature type="domain" description="Peptidase C1A papain C-terminal" evidence="4">
    <location>
        <begin position="92"/>
        <end position="329"/>
    </location>
</feature>
<dbReference type="EMBL" id="PRFC01000092">
    <property type="protein sequence ID" value="PWV08206.1"/>
    <property type="molecule type" value="Genomic_DNA"/>
</dbReference>
<feature type="chain" id="PRO_5030058843" evidence="3">
    <location>
        <begin position="22"/>
        <end position="333"/>
    </location>
</feature>
<dbReference type="InterPro" id="IPR000169">
    <property type="entry name" value="Pept_cys_AS"/>
</dbReference>
<dbReference type="VEuPathDB" id="TriTrypDB:TcCL_NonESM00399"/>
<dbReference type="OrthoDB" id="640249at2759"/>
<evidence type="ECO:0000256" key="2">
    <source>
        <dbReference type="ARBA" id="ARBA00060028"/>
    </source>
</evidence>
<dbReference type="Pfam" id="PF00112">
    <property type="entry name" value="Peptidase_C1"/>
    <property type="match status" value="1"/>
</dbReference>
<protein>
    <submittedName>
        <fullName evidence="5">Putative cysteine peptidase C (CPC)</fullName>
    </submittedName>
</protein>
<dbReference type="GO" id="GO:0006508">
    <property type="term" value="P:proteolysis"/>
    <property type="evidence" value="ECO:0007669"/>
    <property type="project" value="InterPro"/>
</dbReference>
<comment type="similarity">
    <text evidence="1">Belongs to the peptidase C1 family.</text>
</comment>
<evidence type="ECO:0000256" key="1">
    <source>
        <dbReference type="ARBA" id="ARBA00008455"/>
    </source>
</evidence>
<sequence>MRAYFSLSIALFLFLLYATAGHSFHAEDAPILTDEFLELVNRLNGGKWTAGRTSRTKHLTRRGASRLLGTFLRNTSILPPRQFSEEELREPLQDRFDAGEAWPKCPTITEIRDQSSCGSCWAVAAASAISDRYCTLGGVRDLRISAGDLMSCCDVCGYGCNGGYPEVAWEYYAVHGIVSEYCQPYPFPSCAHHVNSSDLSPCSGEYDTPTCNSTCTDKKVPLIKYRGNTSYLLSGEESFKRELLLNGPFEVSFSVYADFLAYTGGVYKHVAGTFLGGHAVRIVGWGELNGEPYWKIANSWNREWGMNGYFLIARGVDECGIEGSGVAGTPRIP</sequence>
<name>A0A2V2WHW3_TRYCR</name>
<dbReference type="GO" id="GO:0008234">
    <property type="term" value="F:cysteine-type peptidase activity"/>
    <property type="evidence" value="ECO:0007669"/>
    <property type="project" value="InterPro"/>
</dbReference>
<dbReference type="InterPro" id="IPR013128">
    <property type="entry name" value="Peptidase_C1A"/>
</dbReference>
<dbReference type="VEuPathDB" id="TriTrypDB:BCY84_07028"/>
<dbReference type="SMART" id="SM00645">
    <property type="entry name" value="Pept_C1"/>
    <property type="match status" value="1"/>
</dbReference>
<evidence type="ECO:0000259" key="4">
    <source>
        <dbReference type="SMART" id="SM00645"/>
    </source>
</evidence>
<dbReference type="SUPFAM" id="SSF54001">
    <property type="entry name" value="Cysteine proteinases"/>
    <property type="match status" value="1"/>
</dbReference>
<comment type="caution">
    <text evidence="5">The sequence shown here is derived from an EMBL/GenBank/DDBJ whole genome shotgun (WGS) entry which is preliminary data.</text>
</comment>
<dbReference type="VEuPathDB" id="TriTrypDB:ECC02_007497"/>
<evidence type="ECO:0000313" key="5">
    <source>
        <dbReference type="EMBL" id="PWV08206.1"/>
    </source>
</evidence>
<dbReference type="VEuPathDB" id="TriTrypDB:TcBrA4_0094840"/>
<dbReference type="InterPro" id="IPR038765">
    <property type="entry name" value="Papain-like_cys_pep_sf"/>
</dbReference>
<dbReference type="VEuPathDB" id="TriTrypDB:TcCLB.510535.100"/>
<dbReference type="VEuPathDB" id="TriTrypDB:C4B63_49g192"/>
<organism evidence="5 6">
    <name type="scientific">Trypanosoma cruzi</name>
    <dbReference type="NCBI Taxonomy" id="5693"/>
    <lineage>
        <taxon>Eukaryota</taxon>
        <taxon>Discoba</taxon>
        <taxon>Euglenozoa</taxon>
        <taxon>Kinetoplastea</taxon>
        <taxon>Metakinetoplastina</taxon>
        <taxon>Trypanosomatida</taxon>
        <taxon>Trypanosomatidae</taxon>
        <taxon>Trypanosoma</taxon>
        <taxon>Schizotrypanum</taxon>
    </lineage>
</organism>
<dbReference type="FunFam" id="3.90.70.10:FF:000096">
    <property type="entry name" value="Cathepsin B-like cysteine protease"/>
    <property type="match status" value="1"/>
</dbReference>
<dbReference type="CDD" id="cd02620">
    <property type="entry name" value="Peptidase_C1A_CathepsinB"/>
    <property type="match status" value="1"/>
</dbReference>
<dbReference type="PANTHER" id="PTHR12411">
    <property type="entry name" value="CYSTEINE PROTEASE FAMILY C1-RELATED"/>
    <property type="match status" value="1"/>
</dbReference>
<comment type="function">
    <text evidence="2">Thiol protease which is required for parasite excystation and invasion of the proximal small intestine of the human host.</text>
</comment>
<dbReference type="Gene3D" id="3.90.70.10">
    <property type="entry name" value="Cysteine proteinases"/>
    <property type="match status" value="1"/>
</dbReference>
<dbReference type="VEuPathDB" id="TriTrypDB:TcG_06712"/>
<dbReference type="InterPro" id="IPR000668">
    <property type="entry name" value="Peptidase_C1A_C"/>
</dbReference>
<dbReference type="PRINTS" id="PR00705">
    <property type="entry name" value="PAPAIN"/>
</dbReference>
<accession>A0A2V2WHW3</accession>
<feature type="signal peptide" evidence="3">
    <location>
        <begin position="1"/>
        <end position="21"/>
    </location>
</feature>
<dbReference type="OMA" id="DEKIPYW"/>
<dbReference type="PROSITE" id="PS00139">
    <property type="entry name" value="THIOL_PROTEASE_CYS"/>
    <property type="match status" value="1"/>
</dbReference>
<dbReference type="SMR" id="A0A2V2WHW3"/>
<evidence type="ECO:0000313" key="6">
    <source>
        <dbReference type="Proteomes" id="UP000246078"/>
    </source>
</evidence>
<dbReference type="PROSITE" id="PS00639">
    <property type="entry name" value="THIOL_PROTEASE_HIS"/>
    <property type="match status" value="1"/>
</dbReference>
<dbReference type="VEuPathDB" id="TriTrypDB:Tc_MARK_283"/>